<gene>
    <name evidence="1" type="ORF">AV942_08735</name>
</gene>
<dbReference type="AlphaFoldDB" id="A0AAC8XJC4"/>
<dbReference type="EMBL" id="CP013928">
    <property type="protein sequence ID" value="AMJ78372.1"/>
    <property type="molecule type" value="Genomic_DNA"/>
</dbReference>
<reference evidence="1 2" key="1">
    <citation type="submission" date="2015-12" db="EMBL/GenBank/DDBJ databases">
        <title>Intraspecies pangenome expansion in the marine bacterium Alteromonas.</title>
        <authorList>
            <person name="Lopez-Perez M."/>
            <person name="Rodriguez-Valera F."/>
        </authorList>
    </citation>
    <scope>NUCLEOTIDE SEQUENCE [LARGE SCALE GENOMIC DNA]</scope>
    <source>
        <strain evidence="1 2">UM8</strain>
    </source>
</reference>
<evidence type="ECO:0000313" key="2">
    <source>
        <dbReference type="Proteomes" id="UP000061468"/>
    </source>
</evidence>
<accession>A0AAC8XJC4</accession>
<dbReference type="Proteomes" id="UP000061468">
    <property type="component" value="Chromosome"/>
</dbReference>
<evidence type="ECO:0000313" key="1">
    <source>
        <dbReference type="EMBL" id="AMJ78372.1"/>
    </source>
</evidence>
<protein>
    <submittedName>
        <fullName evidence="1">Uncharacterized protein</fullName>
    </submittedName>
</protein>
<name>A0AAC8XJC4_9ALTE</name>
<proteinExistence type="predicted"/>
<dbReference type="RefSeq" id="WP_015067008.1">
    <property type="nucleotide sequence ID" value="NZ_CP013928.1"/>
</dbReference>
<organism evidence="1 2">
    <name type="scientific">Alteromonas mediterranea</name>
    <dbReference type="NCBI Taxonomy" id="314275"/>
    <lineage>
        <taxon>Bacteria</taxon>
        <taxon>Pseudomonadati</taxon>
        <taxon>Pseudomonadota</taxon>
        <taxon>Gammaproteobacteria</taxon>
        <taxon>Alteromonadales</taxon>
        <taxon>Alteromonadaceae</taxon>
        <taxon>Alteromonas/Salinimonas group</taxon>
        <taxon>Alteromonas</taxon>
    </lineage>
</organism>
<sequence length="151" mass="16396">MILGQWGTLGIFGASTWQGYLGYAIEIEGKVNLGNHSTTLAKNDKIILYQHSDNVLNVNFVDSVYGGEVSASSFTKAEYVIATRCGKIKLKLSLGEGISIDGDNFRIFIDDGAIDSAFKGEMIHQLVVWNEVGDKLPPIFKDGIKIGAVIL</sequence>